<reference evidence="3 4" key="1">
    <citation type="submission" date="2010-10" db="EMBL/GenBank/DDBJ databases">
        <title>Complete sequence of Frankia sp. EuI1c.</title>
        <authorList>
            <consortium name="US DOE Joint Genome Institute"/>
            <person name="Lucas S."/>
            <person name="Copeland A."/>
            <person name="Lapidus A."/>
            <person name="Cheng J.-F."/>
            <person name="Bruce D."/>
            <person name="Goodwin L."/>
            <person name="Pitluck S."/>
            <person name="Chertkov O."/>
            <person name="Detter J.C."/>
            <person name="Han C."/>
            <person name="Tapia R."/>
            <person name="Land M."/>
            <person name="Hauser L."/>
            <person name="Jeffries C."/>
            <person name="Kyrpides N."/>
            <person name="Ivanova N."/>
            <person name="Mikhailova N."/>
            <person name="Beauchemin N."/>
            <person name="Sen A."/>
            <person name="Sur S.A."/>
            <person name="Gtari M."/>
            <person name="Wall L."/>
            <person name="Tisa L."/>
            <person name="Woyke T."/>
        </authorList>
    </citation>
    <scope>NUCLEOTIDE SEQUENCE [LARGE SCALE GENOMIC DNA]</scope>
    <source>
        <strain evidence="4">DSM 45817 / CECT 9037 / EuI1c</strain>
    </source>
</reference>
<feature type="region of interest" description="Disordered" evidence="2">
    <location>
        <begin position="260"/>
        <end position="332"/>
    </location>
</feature>
<dbReference type="RefSeq" id="WP_013425148.1">
    <property type="nucleotide sequence ID" value="NC_014666.1"/>
</dbReference>
<dbReference type="GO" id="GO:0008476">
    <property type="term" value="F:protein-tyrosine sulfotransferase activity"/>
    <property type="evidence" value="ECO:0007669"/>
    <property type="project" value="InterPro"/>
</dbReference>
<dbReference type="OrthoDB" id="9777890at2"/>
<dbReference type="EMBL" id="CP002299">
    <property type="protein sequence ID" value="ADP82030.1"/>
    <property type="molecule type" value="Genomic_DNA"/>
</dbReference>
<dbReference type="Pfam" id="PF13469">
    <property type="entry name" value="Sulfotransfer_3"/>
    <property type="match status" value="1"/>
</dbReference>
<dbReference type="AlphaFoldDB" id="E3J7Y2"/>
<evidence type="ECO:0000313" key="3">
    <source>
        <dbReference type="EMBL" id="ADP82030.1"/>
    </source>
</evidence>
<evidence type="ECO:0000313" key="4">
    <source>
        <dbReference type="Proteomes" id="UP000002484"/>
    </source>
</evidence>
<dbReference type="STRING" id="298654.FraEuI1c_4028"/>
<dbReference type="KEGG" id="fri:FraEuI1c_4028"/>
<protein>
    <submittedName>
        <fullName evidence="3">Sulfotransferase</fullName>
    </submittedName>
</protein>
<keyword evidence="1 3" id="KW-0808">Transferase</keyword>
<dbReference type="HOGENOM" id="CLU_072287_0_0_11"/>
<dbReference type="InParanoid" id="E3J7Y2"/>
<dbReference type="eggNOG" id="COG4424">
    <property type="taxonomic scope" value="Bacteria"/>
</dbReference>
<name>E3J7Y2_PSEI1</name>
<keyword evidence="4" id="KW-1185">Reference proteome</keyword>
<dbReference type="Proteomes" id="UP000002484">
    <property type="component" value="Chromosome"/>
</dbReference>
<dbReference type="PANTHER" id="PTHR12788">
    <property type="entry name" value="PROTEIN-TYROSINE SULFOTRANSFERASE 2"/>
    <property type="match status" value="1"/>
</dbReference>
<dbReference type="Gene3D" id="3.40.50.300">
    <property type="entry name" value="P-loop containing nucleotide triphosphate hydrolases"/>
    <property type="match status" value="1"/>
</dbReference>
<dbReference type="SUPFAM" id="SSF52540">
    <property type="entry name" value="P-loop containing nucleoside triphosphate hydrolases"/>
    <property type="match status" value="1"/>
</dbReference>
<sequence>MRDRLVQFPIFLLSPPRSGSTLLRCILDSHSRIHSPHELYLDMQRVKCFSSFGETSLKVSGLTLRGAEHLLWDRLLHRSLVASGKDIIVEKTPTNVYMWERIVECWPDARFIFLIRHPAAVAESAVAAVKSFGARDRLKYARDITQDAVRLVIGGHARDLKIGIEPFMTKLEAARQALPGRTVRYEDLATRPAEVMTDLCAFIGVDFEPAMLDYGAGRDQFVPGIGDWRDKIRSGRIQPPAQPPPSIPPKLRAVARAWGYLEPDNPDSTTDGRDDRARPRPSDDLEVAAEPRAPLVPRPRVGEAGAQVNVSSHGKAGPWPADPEHSLDPPPA</sequence>
<feature type="compositionally biased region" description="Basic and acidic residues" evidence="2">
    <location>
        <begin position="322"/>
        <end position="332"/>
    </location>
</feature>
<accession>E3J7Y2</accession>
<dbReference type="InterPro" id="IPR027417">
    <property type="entry name" value="P-loop_NTPase"/>
</dbReference>
<organism evidence="3 4">
    <name type="scientific">Pseudofrankia inefficax (strain DSM 45817 / CECT 9037 / DDB 130130 / EuI1c)</name>
    <name type="common">Frankia inefficax</name>
    <dbReference type="NCBI Taxonomy" id="298654"/>
    <lineage>
        <taxon>Bacteria</taxon>
        <taxon>Bacillati</taxon>
        <taxon>Actinomycetota</taxon>
        <taxon>Actinomycetes</taxon>
        <taxon>Frankiales</taxon>
        <taxon>Frankiaceae</taxon>
        <taxon>Pseudofrankia</taxon>
    </lineage>
</organism>
<dbReference type="PANTHER" id="PTHR12788:SF10">
    <property type="entry name" value="PROTEIN-TYROSINE SULFOTRANSFERASE"/>
    <property type="match status" value="1"/>
</dbReference>
<evidence type="ECO:0000256" key="1">
    <source>
        <dbReference type="ARBA" id="ARBA00022679"/>
    </source>
</evidence>
<proteinExistence type="predicted"/>
<dbReference type="InterPro" id="IPR026634">
    <property type="entry name" value="TPST-like"/>
</dbReference>
<evidence type="ECO:0000256" key="2">
    <source>
        <dbReference type="SAM" id="MobiDB-lite"/>
    </source>
</evidence>
<feature type="region of interest" description="Disordered" evidence="2">
    <location>
        <begin position="230"/>
        <end position="249"/>
    </location>
</feature>
<gene>
    <name evidence="3" type="ordered locus">FraEuI1c_4028</name>
</gene>
<feature type="compositionally biased region" description="Basic and acidic residues" evidence="2">
    <location>
        <begin position="270"/>
        <end position="283"/>
    </location>
</feature>